<dbReference type="OrthoDB" id="509049at2"/>
<protein>
    <submittedName>
        <fullName evidence="6">Energy-coupling factor transporter transmembrane protein EcfT</fullName>
    </submittedName>
</protein>
<dbReference type="Pfam" id="PF02361">
    <property type="entry name" value="CbiQ"/>
    <property type="match status" value="1"/>
</dbReference>
<dbReference type="PANTHER" id="PTHR33514">
    <property type="entry name" value="PROTEIN ABCI12, CHLOROPLASTIC"/>
    <property type="match status" value="1"/>
</dbReference>
<keyword evidence="7" id="KW-1185">Reference proteome</keyword>
<dbReference type="AlphaFoldDB" id="A0A0Q1E212"/>
<evidence type="ECO:0000313" key="7">
    <source>
        <dbReference type="Proteomes" id="UP000050488"/>
    </source>
</evidence>
<keyword evidence="4 5" id="KW-0472">Membrane</keyword>
<comment type="caution">
    <text evidence="6">The sequence shown here is derived from an EMBL/GenBank/DDBJ whole genome shotgun (WGS) entry which is preliminary data.</text>
</comment>
<accession>A0A0Q1E212</accession>
<evidence type="ECO:0000256" key="2">
    <source>
        <dbReference type="ARBA" id="ARBA00022692"/>
    </source>
</evidence>
<comment type="subcellular location">
    <subcellularLocation>
        <location evidence="1">Membrane</location>
        <topology evidence="1">Multi-pass membrane protein</topology>
    </subcellularLocation>
</comment>
<evidence type="ECO:0000256" key="4">
    <source>
        <dbReference type="ARBA" id="ARBA00023136"/>
    </source>
</evidence>
<dbReference type="CDD" id="cd16914">
    <property type="entry name" value="EcfT"/>
    <property type="match status" value="1"/>
</dbReference>
<dbReference type="PANTHER" id="PTHR33514:SF13">
    <property type="entry name" value="PROTEIN ABCI12, CHLOROPLASTIC"/>
    <property type="match status" value="1"/>
</dbReference>
<feature type="transmembrane region" description="Helical" evidence="5">
    <location>
        <begin position="102"/>
        <end position="126"/>
    </location>
</feature>
<evidence type="ECO:0000313" key="6">
    <source>
        <dbReference type="EMBL" id="KQB86571.1"/>
    </source>
</evidence>
<evidence type="ECO:0000256" key="1">
    <source>
        <dbReference type="ARBA" id="ARBA00004141"/>
    </source>
</evidence>
<dbReference type="PATRIC" id="fig|1544413.3.peg.780"/>
<feature type="transmembrane region" description="Helical" evidence="5">
    <location>
        <begin position="79"/>
        <end position="96"/>
    </location>
</feature>
<organism evidence="6 7">
    <name type="scientific">Corynebacterium lowii</name>
    <dbReference type="NCBI Taxonomy" id="1544413"/>
    <lineage>
        <taxon>Bacteria</taxon>
        <taxon>Bacillati</taxon>
        <taxon>Actinomycetota</taxon>
        <taxon>Actinomycetes</taxon>
        <taxon>Mycobacteriales</taxon>
        <taxon>Corynebacteriaceae</taxon>
        <taxon>Corynebacterium</taxon>
    </lineage>
</organism>
<proteinExistence type="predicted"/>
<reference evidence="6 7" key="1">
    <citation type="submission" date="2015-10" db="EMBL/GenBank/DDBJ databases">
        <title>Corynebacteirum lowii and Corynebacterium oculi species nova, derived from human clinical disease and and emended description of Corynebacterium mastiditis.</title>
        <authorList>
            <person name="Bernard K."/>
            <person name="Pacheco A.L."/>
            <person name="Mcdougall C."/>
            <person name="Burtx T."/>
            <person name="Weibe D."/>
            <person name="Tyler S."/>
            <person name="Olson A.B."/>
            <person name="Cnockaert M."/>
            <person name="Eguchi H."/>
            <person name="Kuwahara T."/>
            <person name="Nakayama-Imaohji H."/>
            <person name="Boudewijins M."/>
            <person name="Van Hoecke F."/>
            <person name="Bernier A.-M."/>
            <person name="Vandamme P."/>
        </authorList>
    </citation>
    <scope>NUCLEOTIDE SEQUENCE [LARGE SCALE GENOMIC DNA]</scope>
    <source>
        <strain evidence="6 7">NML 130206</strain>
    </source>
</reference>
<evidence type="ECO:0000256" key="5">
    <source>
        <dbReference type="SAM" id="Phobius"/>
    </source>
</evidence>
<dbReference type="RefSeq" id="WP_055176560.1">
    <property type="nucleotide sequence ID" value="NZ_JAUSQY010000001.1"/>
</dbReference>
<feature type="transmembrane region" description="Helical" evidence="5">
    <location>
        <begin position="30"/>
        <end position="48"/>
    </location>
</feature>
<dbReference type="InterPro" id="IPR003339">
    <property type="entry name" value="ABC/ECF_trnsptr_transmembrane"/>
</dbReference>
<keyword evidence="2 5" id="KW-0812">Transmembrane</keyword>
<gene>
    <name evidence="6" type="primary">ecfT_1</name>
    <name evidence="6" type="ORF">Clow_00779</name>
</gene>
<evidence type="ECO:0000256" key="3">
    <source>
        <dbReference type="ARBA" id="ARBA00022989"/>
    </source>
</evidence>
<dbReference type="GO" id="GO:0005886">
    <property type="term" value="C:plasma membrane"/>
    <property type="evidence" value="ECO:0007669"/>
    <property type="project" value="TreeGrafter"/>
</dbReference>
<dbReference type="EMBL" id="LKEV01000002">
    <property type="protein sequence ID" value="KQB86571.1"/>
    <property type="molecule type" value="Genomic_DNA"/>
</dbReference>
<keyword evidence="3 5" id="KW-1133">Transmembrane helix</keyword>
<dbReference type="STRING" id="1544413.Clow_00779"/>
<name>A0A0Q1E212_9CORY</name>
<sequence>MKTPRAAGATGAFPLGTYVPGRSPLHRASVGLKLFLVLGYVLVGAIAVSSPFAAILYTLPCVLGYALARIPLGIAWAQFWPPLPILLFLGAFQWWQNGLAHAATVVITLMASIMAACLLTLTTTIAELMEGLERAFSPLERWGFPAERFSLALSLTLRMIPVQMSTVSEVLEARKARGASWSARAFLTPVLIRSLRRAQLIAEALWARGAGDDRGASGGVDKQA</sequence>
<dbReference type="Proteomes" id="UP000050488">
    <property type="component" value="Unassembled WGS sequence"/>
</dbReference>